<protein>
    <recommendedName>
        <fullName evidence="2">BIG2 domain-containing protein</fullName>
    </recommendedName>
</protein>
<dbReference type="EMBL" id="DPIY01000006">
    <property type="protein sequence ID" value="HCT56561.1"/>
    <property type="molecule type" value="Genomic_DNA"/>
</dbReference>
<dbReference type="PROSITE" id="PS51257">
    <property type="entry name" value="PROKAR_LIPOPROTEIN"/>
    <property type="match status" value="1"/>
</dbReference>
<feature type="signal peptide" evidence="1">
    <location>
        <begin position="1"/>
        <end position="25"/>
    </location>
</feature>
<evidence type="ECO:0000313" key="3">
    <source>
        <dbReference type="EMBL" id="HCT56561.1"/>
    </source>
</evidence>
<dbReference type="SUPFAM" id="SSF49373">
    <property type="entry name" value="Invasin/intimin cell-adhesion fragments"/>
    <property type="match status" value="3"/>
</dbReference>
<dbReference type="SMART" id="SM00635">
    <property type="entry name" value="BID_2"/>
    <property type="match status" value="3"/>
</dbReference>
<keyword evidence="1" id="KW-0732">Signal</keyword>
<gene>
    <name evidence="3" type="ORF">DGD08_05030</name>
</gene>
<reference evidence="3 4" key="1">
    <citation type="journal article" date="2018" name="Nat. Biotechnol.">
        <title>A standardized bacterial taxonomy based on genome phylogeny substantially revises the tree of life.</title>
        <authorList>
            <person name="Parks D.H."/>
            <person name="Chuvochina M."/>
            <person name="Waite D.W."/>
            <person name="Rinke C."/>
            <person name="Skarshewski A."/>
            <person name="Chaumeil P.A."/>
            <person name="Hugenholtz P."/>
        </authorList>
    </citation>
    <scope>NUCLEOTIDE SEQUENCE [LARGE SCALE GENOMIC DNA]</scope>
    <source>
        <strain evidence="3">UBA8844</strain>
    </source>
</reference>
<sequence length="1665" mass="169006">MQLFSRKRTLAALSLGALVALGACGDDVQLTEVPPVETVTITPPSANMNVGESLNFAVTITGGNATTPPTLTSCTSSNAAVATAAVTGSACRVTALTAGNITVTAQTSGNKVAAASVTVAAPAASINTLTVSPSSSSLAVNQTVTIVPNVNKAAASVVTTNAFTSSNTAIATVSAAGVVTAVAPGVATITVSVTGTGTGYTTTVLTGASTVTVTALPSGITALNVQPTSLVMGLGTTAQLSAAVQQPAGAAQAQITYGTTVPSIATVSTGGLVTAVAPGTAVITVTATSAANTNFAASTLTQQVAVTVSPSANVTIQTITQGPIATYYSTSSGAEGIVTSANAQVNQPIDITNVRDQIQVVLNLQPNSQRVDSVVVFIANADGTNRRPAARQLYSNGTANQGDITLFVNTADFTANFETGAADVFYPNGQKLVSASVFTTQGTTALEQQNAVNNRQVLNFNNLDGYAARYTSPSRSAIHATNNLTYWGGPGAEGTGSYAIVPVFYTPGRVVTRIDIGLREGLNGSSAICSQAGQQDRTLALGVSNVDPIRTGEGTSFERYTALPFNGTYNSEVGRITAATANSWTNYTTAANKVIECRGYSAPATDASNFVGVVAGTDNYNNPAPVVTRVDGYRFSAQVARIVANRLDYAGPSTIEPDIRRTAPAQSNNVNNAIWTAPAVTGWVNAAFNFQSQTAASSDNGIGLPATTSRAWRFFGCAAGTGGTAASIDTASVAMPNTTGADIPECSSDNQGGWNPAATASGDYNLKTRGPYTVGYTETDVLGNPSFSPLSRRLGVDKTAPLIRFSTASAADTAWGNVTRSVQAEVIDERGGFIDNNDLDAVLRVNASTTYLLQPTAFGSFQHFATRGASSANPQTLDRASTNNVNCINPNSLTAMNTSLSNPFGNTNSTANGGTNPITNPSCPFINQGNNGGSIGIFGALADGYRQATAVSFSNPGIYAYRARVFDRAGNVSTVLNRAVAVDGNAIPTFGDLNVPSVIAAAAAPVFGAQISDDVEARAFNLSLLWPTIGTRFIYPQTLLNARFNDEVVTPFAGNLSLPTGAPFITALETTTGTVPSFSAAPAALNNITNIQGTGFDVNNAASAAYTTSFGAVSLTNLSSISGVNGNATTNNYVSWSVLNTQASLQPAFLAPAGLKAQLTGNTNVPNPPFSRVEFFRFNAGTGLYEFIGQALAAAQSDQGTTRFWTWTLTTDAYAKTPTALETTQRQVAVNDQIIAIGVRANGAGLATNPAGTIIGGEAVNISVTGLPAGATASVVISNGLGYQQTVTGPGTYVVPAAGTYFVTGNQVVHNNRAYVVGSVTPSGTVIVGSNSVGSATVNYVDATTSVSVTVNNIVGGGSAAFTISGPNGFSANLTQANGTQTYVVPGAGTYTVTPANAGGSIAIGAYTHNVPAAVGGLNVALPPAAVPNATLNYVNTTNHLQWNVSGLPTGVTLPSAAGCGVGAFGNGSNHFTVAGNANCTLANNTLYHAPTNTFYTTTFANPYAANTAAVGLGTNGAPAYSVFYAAAPAQITVNAVSVGGGANNLPNGIPFTVRLTSSVFAAEGGFRDYPGVTGTALNIPAPAGTYNVSIPLRLTVGTQTWDIVTPNTAAGVKFTGTNSTTAAVRNASATNAVVQNIIISGAPAAVGDIQAVVNFIYTGPIGTP</sequence>
<evidence type="ECO:0000313" key="4">
    <source>
        <dbReference type="Proteomes" id="UP000264071"/>
    </source>
</evidence>
<dbReference type="Pfam" id="PF02368">
    <property type="entry name" value="Big_2"/>
    <property type="match status" value="1"/>
</dbReference>
<comment type="caution">
    <text evidence="3">The sequence shown here is derived from an EMBL/GenBank/DDBJ whole genome shotgun (WGS) entry which is preliminary data.</text>
</comment>
<dbReference type="InterPro" id="IPR008964">
    <property type="entry name" value="Invasin/intimin_cell_adhesion"/>
</dbReference>
<feature type="chain" id="PRO_5017801522" description="BIG2 domain-containing protein" evidence="1">
    <location>
        <begin position="26"/>
        <end position="1665"/>
    </location>
</feature>
<name>A0A3D4V630_9BACT</name>
<evidence type="ECO:0000256" key="1">
    <source>
        <dbReference type="SAM" id="SignalP"/>
    </source>
</evidence>
<dbReference type="Proteomes" id="UP000264071">
    <property type="component" value="Unassembled WGS sequence"/>
</dbReference>
<proteinExistence type="predicted"/>
<evidence type="ECO:0000259" key="2">
    <source>
        <dbReference type="SMART" id="SM00635"/>
    </source>
</evidence>
<feature type="domain" description="BIG2" evidence="2">
    <location>
        <begin position="219"/>
        <end position="300"/>
    </location>
</feature>
<dbReference type="InterPro" id="IPR003343">
    <property type="entry name" value="Big_2"/>
</dbReference>
<dbReference type="Gene3D" id="2.60.40.1080">
    <property type="match status" value="3"/>
</dbReference>
<organism evidence="3 4">
    <name type="scientific">Gemmatimonas aurantiaca</name>
    <dbReference type="NCBI Taxonomy" id="173480"/>
    <lineage>
        <taxon>Bacteria</taxon>
        <taxon>Pseudomonadati</taxon>
        <taxon>Gemmatimonadota</taxon>
        <taxon>Gemmatimonadia</taxon>
        <taxon>Gemmatimonadales</taxon>
        <taxon>Gemmatimonadaceae</taxon>
        <taxon>Gemmatimonas</taxon>
    </lineage>
</organism>
<feature type="domain" description="BIG2" evidence="2">
    <location>
        <begin position="125"/>
        <end position="202"/>
    </location>
</feature>
<feature type="domain" description="BIG2" evidence="2">
    <location>
        <begin position="35"/>
        <end position="118"/>
    </location>
</feature>
<accession>A0A3D4V630</accession>